<dbReference type="EMBL" id="JAVHJM010000006">
    <property type="protein sequence ID" value="KAK6512730.1"/>
    <property type="molecule type" value="Genomic_DNA"/>
</dbReference>
<evidence type="ECO:0000313" key="1">
    <source>
        <dbReference type="EMBL" id="KAK6512730.1"/>
    </source>
</evidence>
<dbReference type="Proteomes" id="UP001307849">
    <property type="component" value="Unassembled WGS sequence"/>
</dbReference>
<comment type="caution">
    <text evidence="1">The sequence shown here is derived from an EMBL/GenBank/DDBJ whole genome shotgun (WGS) entry which is preliminary data.</text>
</comment>
<organism evidence="1 2">
    <name type="scientific">Arthrobotrys conoides</name>
    <dbReference type="NCBI Taxonomy" id="74498"/>
    <lineage>
        <taxon>Eukaryota</taxon>
        <taxon>Fungi</taxon>
        <taxon>Dikarya</taxon>
        <taxon>Ascomycota</taxon>
        <taxon>Pezizomycotina</taxon>
        <taxon>Orbiliomycetes</taxon>
        <taxon>Orbiliales</taxon>
        <taxon>Orbiliaceae</taxon>
        <taxon>Arthrobotrys</taxon>
    </lineage>
</organism>
<protein>
    <submittedName>
        <fullName evidence="1">Uncharacterized protein</fullName>
    </submittedName>
</protein>
<proteinExistence type="predicted"/>
<dbReference type="AlphaFoldDB" id="A0AAN8RWP9"/>
<reference evidence="1 2" key="1">
    <citation type="submission" date="2019-10" db="EMBL/GenBank/DDBJ databases">
        <authorList>
            <person name="Palmer J.M."/>
        </authorList>
    </citation>
    <scope>NUCLEOTIDE SEQUENCE [LARGE SCALE GENOMIC DNA]</scope>
    <source>
        <strain evidence="1 2">TWF506</strain>
    </source>
</reference>
<dbReference type="SUPFAM" id="SSF50969">
    <property type="entry name" value="YVTN repeat-like/Quinoprotein amine dehydrogenase"/>
    <property type="match status" value="1"/>
</dbReference>
<dbReference type="InterPro" id="IPR011044">
    <property type="entry name" value="Quino_amine_DH_bsu"/>
</dbReference>
<keyword evidence="2" id="KW-1185">Reference proteome</keyword>
<gene>
    <name evidence="1" type="ORF">TWF506_008899</name>
</gene>
<name>A0AAN8RWP9_9PEZI</name>
<sequence>MDGEMPQQARLSRFSNFQYITGGHPPSNTCPRDSCQDTNGIAPLLGPMAANDFEVASQTGSMDTYNVIKPSYRQALYTTSIGLSRRHTLSSPERFNPVTKRKRTYLQSCYPDSESRYPSSRVKITRKSSQAVKMHMPSQRVKLLDLPSELLANIVIFVIESPPSGEPNFLSKTAFAQASPVRRWTLDSTPHREDSIFDIITILNMDSRDNRYETPQNREEAFYPSRMLNSLASTCQKLRKLVRLKEWDARFWRPAARLYYHLTYYPKVLPDSLELIQGFLPINQTSWRNFLTCTVHYIDTRRRGVESFGTKAGCNPAITWKDYQAELSRSHEPSYKQRSLIMLCRQPGPDLFDICWDASTRRYTLAMGLNGGKSYASVDESGVFSRGEALRPDLIRSRRGLFPADILEVKNDRFGIVKIGVRRLGSVVGPPPPQSSRLDRTFQDVLRWDLSCVPEVLRDEKARIARCASWGEYLCFTLFKQNFADPTAPFLDPEEDSMVYCIKAIPDTDSINRHKYLENYRSELLWSHDFKPVPQTPEDGRTLEPAVCQIALSKSYAAILLRWNSASVFKRIVNDQRQLFIIDLQTQDVVRCFNLPAFGWDFRHTDMGDEYKQIRLEKLGALYDDTKAVHRATRVHDDKLVLLEYDAPGGPGNPPAKIITGSHDYCNWVWDLNQESNSEPSIVLDDFYWDTDTNGQPGQQNVPKGNKWSKFKERAGWWCSTPNQVLDFWHDFSVTPDGRFFAAIRAGRTFIWDLNEKRPTIRGYTSEPGDEDITSNSDKSVKSLERYLGRPTEACDHRHGHAFLRWFEFRNRVPEQGLWMVFDDWSVVYLDRNDILEACGLTHREWLFSEDDFESINSSLPMAGLMTIDDGEEDEDTER</sequence>
<evidence type="ECO:0000313" key="2">
    <source>
        <dbReference type="Proteomes" id="UP001307849"/>
    </source>
</evidence>
<accession>A0AAN8RWP9</accession>